<evidence type="ECO:0000313" key="16">
    <source>
        <dbReference type="Proteomes" id="UP001565243"/>
    </source>
</evidence>
<dbReference type="PRINTS" id="PR01487">
    <property type="entry name" value="LUXSPROTEIN"/>
</dbReference>
<comment type="cofactor">
    <cofactor evidence="14">
        <name>Fe cation</name>
        <dbReference type="ChEBI" id="CHEBI:24875"/>
    </cofactor>
    <text evidence="14">Binds 1 Fe cation per subunit.</text>
</comment>
<dbReference type="EMBL" id="JBGFFX010000008">
    <property type="protein sequence ID" value="MEY8771499.1"/>
    <property type="molecule type" value="Genomic_DNA"/>
</dbReference>
<dbReference type="NCBIfam" id="NF002602">
    <property type="entry name" value="PRK02260.1-2"/>
    <property type="match status" value="1"/>
</dbReference>
<accession>A0ABV4E9A4</accession>
<dbReference type="PANTHER" id="PTHR35799">
    <property type="entry name" value="S-RIBOSYLHOMOCYSTEINE LYASE"/>
    <property type="match status" value="1"/>
</dbReference>
<dbReference type="InterPro" id="IPR037005">
    <property type="entry name" value="LuxS_sf"/>
</dbReference>
<protein>
    <recommendedName>
        <fullName evidence="5 14">S-ribosylhomocysteine lyase</fullName>
        <ecNumber evidence="4 14">4.4.1.21</ecNumber>
    </recommendedName>
    <alternativeName>
        <fullName evidence="12 14">AI-2 synthesis protein</fullName>
    </alternativeName>
    <alternativeName>
        <fullName evidence="13 14">Autoinducer-2 production protein LuxS</fullName>
    </alternativeName>
</protein>
<comment type="subunit">
    <text evidence="3 14">Homodimer.</text>
</comment>
<evidence type="ECO:0000256" key="9">
    <source>
        <dbReference type="ARBA" id="ARBA00023004"/>
    </source>
</evidence>
<dbReference type="InterPro" id="IPR003815">
    <property type="entry name" value="S-ribosylhomocysteinase"/>
</dbReference>
<reference evidence="15 16" key="1">
    <citation type="submission" date="2024-07" db="EMBL/GenBank/DDBJ databases">
        <authorList>
            <person name="Hebao G."/>
        </authorList>
    </citation>
    <scope>NUCLEOTIDE SEQUENCE [LARGE SCALE GENOMIC DNA]</scope>
    <source>
        <strain evidence="15 16">ACCC 02193</strain>
    </source>
</reference>
<evidence type="ECO:0000256" key="6">
    <source>
        <dbReference type="ARBA" id="ARBA00022654"/>
    </source>
</evidence>
<organism evidence="15 16">
    <name type="scientific">Erwinia aeris</name>
    <dbReference type="NCBI Taxonomy" id="3239803"/>
    <lineage>
        <taxon>Bacteria</taxon>
        <taxon>Pseudomonadati</taxon>
        <taxon>Pseudomonadota</taxon>
        <taxon>Gammaproteobacteria</taxon>
        <taxon>Enterobacterales</taxon>
        <taxon>Erwiniaceae</taxon>
        <taxon>Erwinia</taxon>
    </lineage>
</organism>
<dbReference type="RefSeq" id="WP_125287466.1">
    <property type="nucleotide sequence ID" value="NZ_JBGFFX010000008.1"/>
</dbReference>
<feature type="binding site" evidence="14">
    <location>
        <position position="54"/>
    </location>
    <ligand>
        <name>Fe cation</name>
        <dbReference type="ChEBI" id="CHEBI:24875"/>
    </ligand>
</feature>
<evidence type="ECO:0000256" key="3">
    <source>
        <dbReference type="ARBA" id="ARBA00011738"/>
    </source>
</evidence>
<sequence>MPLLDSFTVDHTIMAAPAVRVAKTMNTPHGDTITVFDLRFCRPNKEVMPERGIHTLEHLFAGFMRNHLNGDGVEIIDISPMGCRTGFYMSLIGTPDEQRVAKAWKAAMQDVLKVTDQRKIPELNEYQCGTYEMHSLDEAQDIARHIIEHDIGVNHNDELALPQDKLQELHI</sequence>
<dbReference type="PIRSF" id="PIRSF006160">
    <property type="entry name" value="AI2"/>
    <property type="match status" value="1"/>
</dbReference>
<dbReference type="GO" id="GO:0043768">
    <property type="term" value="F:S-ribosylhomocysteine lyase activity"/>
    <property type="evidence" value="ECO:0007669"/>
    <property type="project" value="UniProtKB-EC"/>
</dbReference>
<feature type="binding site" evidence="14">
    <location>
        <position position="58"/>
    </location>
    <ligand>
        <name>Fe cation</name>
        <dbReference type="ChEBI" id="CHEBI:24875"/>
    </ligand>
</feature>
<evidence type="ECO:0000256" key="2">
    <source>
        <dbReference type="ARBA" id="ARBA00007311"/>
    </source>
</evidence>
<evidence type="ECO:0000256" key="13">
    <source>
        <dbReference type="ARBA" id="ARBA00031777"/>
    </source>
</evidence>
<evidence type="ECO:0000256" key="8">
    <source>
        <dbReference type="ARBA" id="ARBA00022929"/>
    </source>
</evidence>
<gene>
    <name evidence="14 15" type="primary">luxS</name>
    <name evidence="15" type="ORF">AB6T85_13920</name>
</gene>
<dbReference type="Gene3D" id="3.30.1360.80">
    <property type="entry name" value="S-ribosylhomocysteinase (LuxS)"/>
    <property type="match status" value="1"/>
</dbReference>
<dbReference type="EC" id="4.4.1.21" evidence="4 14"/>
<evidence type="ECO:0000256" key="10">
    <source>
        <dbReference type="ARBA" id="ARBA00023239"/>
    </source>
</evidence>
<feature type="binding site" evidence="14">
    <location>
        <position position="128"/>
    </location>
    <ligand>
        <name>Fe cation</name>
        <dbReference type="ChEBI" id="CHEBI:24875"/>
    </ligand>
</feature>
<dbReference type="Proteomes" id="UP001565243">
    <property type="component" value="Unassembled WGS sequence"/>
</dbReference>
<evidence type="ECO:0000256" key="7">
    <source>
        <dbReference type="ARBA" id="ARBA00022723"/>
    </source>
</evidence>
<keyword evidence="10 14" id="KW-0456">Lyase</keyword>
<comment type="similarity">
    <text evidence="2 14">Belongs to the LuxS family.</text>
</comment>
<evidence type="ECO:0000256" key="11">
    <source>
        <dbReference type="ARBA" id="ARBA00024654"/>
    </source>
</evidence>
<keyword evidence="6 14" id="KW-0673">Quorum sensing</keyword>
<evidence type="ECO:0000256" key="1">
    <source>
        <dbReference type="ARBA" id="ARBA00000297"/>
    </source>
</evidence>
<dbReference type="SUPFAM" id="SSF63411">
    <property type="entry name" value="LuxS/MPP-like metallohydrolase"/>
    <property type="match status" value="1"/>
</dbReference>
<dbReference type="PANTHER" id="PTHR35799:SF1">
    <property type="entry name" value="S-RIBOSYLHOMOCYSTEINE LYASE"/>
    <property type="match status" value="1"/>
</dbReference>
<keyword evidence="9 14" id="KW-0408">Iron</keyword>
<dbReference type="Pfam" id="PF02664">
    <property type="entry name" value="LuxS"/>
    <property type="match status" value="1"/>
</dbReference>
<evidence type="ECO:0000313" key="15">
    <source>
        <dbReference type="EMBL" id="MEY8771499.1"/>
    </source>
</evidence>
<name>A0ABV4E9A4_9GAMM</name>
<comment type="catalytic activity">
    <reaction evidence="1 14">
        <text>S-(5-deoxy-D-ribos-5-yl)-L-homocysteine = (S)-4,5-dihydroxypentane-2,3-dione + L-homocysteine</text>
        <dbReference type="Rhea" id="RHEA:17753"/>
        <dbReference type="ChEBI" id="CHEBI:29484"/>
        <dbReference type="ChEBI" id="CHEBI:58195"/>
        <dbReference type="ChEBI" id="CHEBI:58199"/>
        <dbReference type="EC" id="4.4.1.21"/>
    </reaction>
</comment>
<evidence type="ECO:0000256" key="12">
    <source>
        <dbReference type="ARBA" id="ARBA00030600"/>
    </source>
</evidence>
<evidence type="ECO:0000256" key="14">
    <source>
        <dbReference type="HAMAP-Rule" id="MF_00091"/>
    </source>
</evidence>
<keyword evidence="7 14" id="KW-0479">Metal-binding</keyword>
<dbReference type="InterPro" id="IPR011249">
    <property type="entry name" value="Metalloenz_LuxS/M16"/>
</dbReference>
<proteinExistence type="inferred from homology"/>
<evidence type="ECO:0000256" key="5">
    <source>
        <dbReference type="ARBA" id="ARBA00015130"/>
    </source>
</evidence>
<evidence type="ECO:0000256" key="4">
    <source>
        <dbReference type="ARBA" id="ARBA00012240"/>
    </source>
</evidence>
<keyword evidence="16" id="KW-1185">Reference proteome</keyword>
<keyword evidence="8 14" id="KW-0071">Autoinducer synthesis</keyword>
<comment type="function">
    <text evidence="11 14">Involved in the synthesis of autoinducer 2 (AI-2) which is secreted by bacteria and is used to communicate both the cell density and the metabolic potential of the environment. The regulation of gene expression in response to changes in cell density is called quorum sensing. Catalyzes the transformation of S-ribosylhomocysteine (RHC) to homocysteine (HC) and 4,5-dihydroxy-2,3-pentadione (DPD).</text>
</comment>
<dbReference type="HAMAP" id="MF_00091">
    <property type="entry name" value="LuxS"/>
    <property type="match status" value="1"/>
</dbReference>
<comment type="caution">
    <text evidence="15">The sequence shown here is derived from an EMBL/GenBank/DDBJ whole genome shotgun (WGS) entry which is preliminary data.</text>
</comment>